<evidence type="ECO:0000256" key="3">
    <source>
        <dbReference type="ARBA" id="ARBA00022989"/>
    </source>
</evidence>
<protein>
    <recommendedName>
        <fullName evidence="8">DoxX family protein</fullName>
    </recommendedName>
</protein>
<proteinExistence type="predicted"/>
<dbReference type="InterPro" id="IPR032808">
    <property type="entry name" value="DoxX"/>
</dbReference>
<evidence type="ECO:0000313" key="7">
    <source>
        <dbReference type="Proteomes" id="UP000366872"/>
    </source>
</evidence>
<gene>
    <name evidence="6" type="ORF">PDESU_04687</name>
</gene>
<dbReference type="Proteomes" id="UP000366872">
    <property type="component" value="Unassembled WGS sequence"/>
</dbReference>
<keyword evidence="4 5" id="KW-0472">Membrane</keyword>
<name>A0A6C2U8P7_PONDE</name>
<evidence type="ECO:0000256" key="4">
    <source>
        <dbReference type="ARBA" id="ARBA00023136"/>
    </source>
</evidence>
<keyword evidence="3 5" id="KW-1133">Transmembrane helix</keyword>
<dbReference type="GO" id="GO:0016020">
    <property type="term" value="C:membrane"/>
    <property type="evidence" value="ECO:0007669"/>
    <property type="project" value="UniProtKB-SubCell"/>
</dbReference>
<keyword evidence="2 5" id="KW-0812">Transmembrane</keyword>
<feature type="transmembrane region" description="Helical" evidence="5">
    <location>
        <begin position="43"/>
        <end position="76"/>
    </location>
</feature>
<sequence>MSLLLIVLKVVASLAFLAAGSAKLAKAKTLVEQFHDFRLPMEIMYFIGILEILGAVTLWFDFLTIWVLSALACLMLGALKSHFFAKHPISRLIPAAALFGLCVWAALLENWLS</sequence>
<reference evidence="6 7" key="1">
    <citation type="submission" date="2019-04" db="EMBL/GenBank/DDBJ databases">
        <authorList>
            <person name="Van Vliet M D."/>
        </authorList>
    </citation>
    <scope>NUCLEOTIDE SEQUENCE [LARGE SCALE GENOMIC DNA]</scope>
    <source>
        <strain evidence="6 7">F1</strain>
    </source>
</reference>
<feature type="transmembrane region" description="Helical" evidence="5">
    <location>
        <begin position="88"/>
        <end position="107"/>
    </location>
</feature>
<organism evidence="6 7">
    <name type="scientific">Pontiella desulfatans</name>
    <dbReference type="NCBI Taxonomy" id="2750659"/>
    <lineage>
        <taxon>Bacteria</taxon>
        <taxon>Pseudomonadati</taxon>
        <taxon>Kiritimatiellota</taxon>
        <taxon>Kiritimatiellia</taxon>
        <taxon>Kiritimatiellales</taxon>
        <taxon>Pontiellaceae</taxon>
        <taxon>Pontiella</taxon>
    </lineage>
</organism>
<dbReference type="Pfam" id="PF13564">
    <property type="entry name" value="DoxX_2"/>
    <property type="match status" value="1"/>
</dbReference>
<evidence type="ECO:0000256" key="1">
    <source>
        <dbReference type="ARBA" id="ARBA00004141"/>
    </source>
</evidence>
<dbReference type="EMBL" id="CAAHFG010000003">
    <property type="protein sequence ID" value="VGO16097.1"/>
    <property type="molecule type" value="Genomic_DNA"/>
</dbReference>
<accession>A0A6C2U8P7</accession>
<evidence type="ECO:0008006" key="8">
    <source>
        <dbReference type="Google" id="ProtNLM"/>
    </source>
</evidence>
<keyword evidence="7" id="KW-1185">Reference proteome</keyword>
<dbReference type="AlphaFoldDB" id="A0A6C2U8P7"/>
<evidence type="ECO:0000313" key="6">
    <source>
        <dbReference type="EMBL" id="VGO16097.1"/>
    </source>
</evidence>
<evidence type="ECO:0000256" key="2">
    <source>
        <dbReference type="ARBA" id="ARBA00022692"/>
    </source>
</evidence>
<evidence type="ECO:0000256" key="5">
    <source>
        <dbReference type="SAM" id="Phobius"/>
    </source>
</evidence>
<dbReference type="RefSeq" id="WP_136081646.1">
    <property type="nucleotide sequence ID" value="NZ_CAAHFG010000003.1"/>
</dbReference>
<comment type="subcellular location">
    <subcellularLocation>
        <location evidence="1">Membrane</location>
        <topology evidence="1">Multi-pass membrane protein</topology>
    </subcellularLocation>
</comment>